<evidence type="ECO:0000256" key="4">
    <source>
        <dbReference type="SAM" id="MobiDB-lite"/>
    </source>
</evidence>
<keyword evidence="5" id="KW-0732">Signal</keyword>
<keyword evidence="3" id="KW-0443">Lipid metabolism</keyword>
<dbReference type="RefSeq" id="WP_346116448.1">
    <property type="nucleotide sequence ID" value="NZ_BAAAXC010000001.1"/>
</dbReference>
<keyword evidence="2" id="KW-0442">Lipid degradation</keyword>
<evidence type="ECO:0000256" key="5">
    <source>
        <dbReference type="SAM" id="SignalP"/>
    </source>
</evidence>
<dbReference type="Gene3D" id="3.40.50.1820">
    <property type="entry name" value="alpha/beta hydrolase"/>
    <property type="match status" value="1"/>
</dbReference>
<sequence>MRQILALAAGLAVLAVSGCSAPAPPRTAANSSPTPTGPVTLPAPTGPHPVGTTALYLTDTSRPDPWDLDVAARHLKVTLWYPTEQRDGQRAPYMTPKESELTMKGARIANVPYDTLSRTRTNAVEDAEPAGRRLPLVVLSPGFTKPISTLTSLAEDLASRGYVVAGIDHTYESYATTFPDGRVAECLACDSDTDPGFGTGVVQGRAADVSFVLDQLTSKWDGSDLIDRSRIAMAGQSIGGASSVAAMLKDPRVRAGIDMDGTTYARIPKSGFTRPFMFMGSPNHVPGGRDGSWERDWKLLTGWKRWIVLSGAEHQSFTDGSLLAGALGVKPPHGVLSGARSAELTRTYVAAFLDQHLKSQRQPLLDRPSPRYPEVRFCPATCGPS</sequence>
<dbReference type="GO" id="GO:0016787">
    <property type="term" value="F:hydrolase activity"/>
    <property type="evidence" value="ECO:0007669"/>
    <property type="project" value="UniProtKB-KW"/>
</dbReference>
<evidence type="ECO:0000313" key="6">
    <source>
        <dbReference type="EMBL" id="MFB9533454.1"/>
    </source>
</evidence>
<evidence type="ECO:0000256" key="3">
    <source>
        <dbReference type="ARBA" id="ARBA00023098"/>
    </source>
</evidence>
<feature type="region of interest" description="Disordered" evidence="4">
    <location>
        <begin position="21"/>
        <end position="47"/>
    </location>
</feature>
<dbReference type="SUPFAM" id="SSF53474">
    <property type="entry name" value="alpha/beta-Hydrolases"/>
    <property type="match status" value="1"/>
</dbReference>
<dbReference type="EMBL" id="JBHMCE010000018">
    <property type="protein sequence ID" value="MFB9533454.1"/>
    <property type="molecule type" value="Genomic_DNA"/>
</dbReference>
<dbReference type="Proteomes" id="UP001589646">
    <property type="component" value="Unassembled WGS sequence"/>
</dbReference>
<feature type="signal peptide" evidence="5">
    <location>
        <begin position="1"/>
        <end position="28"/>
    </location>
</feature>
<accession>A0ABV5QDN3</accession>
<gene>
    <name evidence="6" type="ORF">ACFFRN_43240</name>
</gene>
<dbReference type="PANTHER" id="PTHR10272">
    <property type="entry name" value="PLATELET-ACTIVATING FACTOR ACETYLHYDROLASE"/>
    <property type="match status" value="1"/>
</dbReference>
<keyword evidence="1 6" id="KW-0378">Hydrolase</keyword>
<keyword evidence="7" id="KW-1185">Reference proteome</keyword>
<evidence type="ECO:0000256" key="1">
    <source>
        <dbReference type="ARBA" id="ARBA00022801"/>
    </source>
</evidence>
<dbReference type="PANTHER" id="PTHR10272:SF0">
    <property type="entry name" value="PLATELET-ACTIVATING FACTOR ACETYLHYDROLASE"/>
    <property type="match status" value="1"/>
</dbReference>
<feature type="chain" id="PRO_5046437177" evidence="5">
    <location>
        <begin position="29"/>
        <end position="385"/>
    </location>
</feature>
<evidence type="ECO:0000256" key="2">
    <source>
        <dbReference type="ARBA" id="ARBA00022963"/>
    </source>
</evidence>
<proteinExistence type="predicted"/>
<protein>
    <submittedName>
        <fullName evidence="6">Alpha/beta hydrolase family protein</fullName>
    </submittedName>
</protein>
<reference evidence="6 7" key="1">
    <citation type="submission" date="2024-09" db="EMBL/GenBank/DDBJ databases">
        <authorList>
            <person name="Sun Q."/>
            <person name="Mori K."/>
        </authorList>
    </citation>
    <scope>NUCLEOTIDE SEQUENCE [LARGE SCALE GENOMIC DNA]</scope>
    <source>
        <strain evidence="6 7">JCM 3323</strain>
    </source>
</reference>
<evidence type="ECO:0000313" key="7">
    <source>
        <dbReference type="Proteomes" id="UP001589646"/>
    </source>
</evidence>
<name>A0ABV5QDN3_9ACTN</name>
<dbReference type="InterPro" id="IPR029058">
    <property type="entry name" value="AB_hydrolase_fold"/>
</dbReference>
<dbReference type="PROSITE" id="PS51257">
    <property type="entry name" value="PROKAR_LIPOPROTEIN"/>
    <property type="match status" value="1"/>
</dbReference>
<dbReference type="Pfam" id="PF03403">
    <property type="entry name" value="PAF-AH_p_II"/>
    <property type="match status" value="2"/>
</dbReference>
<organism evidence="6 7">
    <name type="scientific">Nonomuraea roseola</name>
    <dbReference type="NCBI Taxonomy" id="46179"/>
    <lineage>
        <taxon>Bacteria</taxon>
        <taxon>Bacillati</taxon>
        <taxon>Actinomycetota</taxon>
        <taxon>Actinomycetes</taxon>
        <taxon>Streptosporangiales</taxon>
        <taxon>Streptosporangiaceae</taxon>
        <taxon>Nonomuraea</taxon>
    </lineage>
</organism>
<comment type="caution">
    <text evidence="6">The sequence shown here is derived from an EMBL/GenBank/DDBJ whole genome shotgun (WGS) entry which is preliminary data.</text>
</comment>